<organism evidence="4 5">
    <name type="scientific">Streptomyces johnsoniae</name>
    <dbReference type="NCBI Taxonomy" id="3075532"/>
    <lineage>
        <taxon>Bacteria</taxon>
        <taxon>Bacillati</taxon>
        <taxon>Actinomycetota</taxon>
        <taxon>Actinomycetes</taxon>
        <taxon>Kitasatosporales</taxon>
        <taxon>Streptomycetaceae</taxon>
        <taxon>Streptomyces</taxon>
    </lineage>
</organism>
<keyword evidence="3" id="KW-0472">Membrane</keyword>
<dbReference type="RefSeq" id="WP_311620122.1">
    <property type="nucleotide sequence ID" value="NZ_JAVREV010000016.1"/>
</dbReference>
<dbReference type="InterPro" id="IPR005754">
    <property type="entry name" value="Sortase"/>
</dbReference>
<dbReference type="CDD" id="cd05830">
    <property type="entry name" value="Sortase_E"/>
    <property type="match status" value="1"/>
</dbReference>
<evidence type="ECO:0000256" key="1">
    <source>
        <dbReference type="ARBA" id="ARBA00022801"/>
    </source>
</evidence>
<evidence type="ECO:0000256" key="2">
    <source>
        <dbReference type="SAM" id="MobiDB-lite"/>
    </source>
</evidence>
<feature type="compositionally biased region" description="Low complexity" evidence="2">
    <location>
        <begin position="1"/>
        <end position="23"/>
    </location>
</feature>
<evidence type="ECO:0000313" key="4">
    <source>
        <dbReference type="EMBL" id="MDT0445946.1"/>
    </source>
</evidence>
<dbReference type="NCBIfam" id="NF033747">
    <property type="entry name" value="class_E_sortase"/>
    <property type="match status" value="1"/>
</dbReference>
<proteinExistence type="predicted"/>
<dbReference type="SUPFAM" id="SSF63817">
    <property type="entry name" value="Sortase"/>
    <property type="match status" value="1"/>
</dbReference>
<evidence type="ECO:0000313" key="5">
    <source>
        <dbReference type="Proteomes" id="UP001183615"/>
    </source>
</evidence>
<evidence type="ECO:0000256" key="3">
    <source>
        <dbReference type="SAM" id="Phobius"/>
    </source>
</evidence>
<keyword evidence="1" id="KW-0378">Hydrolase</keyword>
<protein>
    <submittedName>
        <fullName evidence="4">Class E sortase</fullName>
    </submittedName>
</protein>
<dbReference type="Pfam" id="PF04203">
    <property type="entry name" value="Sortase"/>
    <property type="match status" value="1"/>
</dbReference>
<keyword evidence="5" id="KW-1185">Reference proteome</keyword>
<dbReference type="Proteomes" id="UP001183615">
    <property type="component" value="Unassembled WGS sequence"/>
</dbReference>
<keyword evidence="3" id="KW-0812">Transmembrane</keyword>
<dbReference type="Gene3D" id="2.40.260.10">
    <property type="entry name" value="Sortase"/>
    <property type="match status" value="1"/>
</dbReference>
<dbReference type="InterPro" id="IPR023365">
    <property type="entry name" value="Sortase_dom-sf"/>
</dbReference>
<feature type="region of interest" description="Disordered" evidence="2">
    <location>
        <begin position="1"/>
        <end position="86"/>
    </location>
</feature>
<feature type="compositionally biased region" description="Low complexity" evidence="2">
    <location>
        <begin position="62"/>
        <end position="71"/>
    </location>
</feature>
<name>A0ABU2SAE4_9ACTN</name>
<feature type="transmembrane region" description="Helical" evidence="3">
    <location>
        <begin position="92"/>
        <end position="119"/>
    </location>
</feature>
<dbReference type="InterPro" id="IPR053465">
    <property type="entry name" value="Sortase_Class_E"/>
</dbReference>
<dbReference type="EMBL" id="JAVREV010000016">
    <property type="protein sequence ID" value="MDT0445946.1"/>
    <property type="molecule type" value="Genomic_DNA"/>
</dbReference>
<dbReference type="InterPro" id="IPR042003">
    <property type="entry name" value="Sortase_E"/>
</dbReference>
<keyword evidence="3" id="KW-1133">Transmembrane helix</keyword>
<comment type="caution">
    <text evidence="4">The sequence shown here is derived from an EMBL/GenBank/DDBJ whole genome shotgun (WGS) entry which is preliminary data.</text>
</comment>
<reference evidence="5" key="1">
    <citation type="submission" date="2023-07" db="EMBL/GenBank/DDBJ databases">
        <title>30 novel species of actinomycetes from the DSMZ collection.</title>
        <authorList>
            <person name="Nouioui I."/>
        </authorList>
    </citation>
    <scope>NUCLEOTIDE SEQUENCE [LARGE SCALE GENOMIC DNA]</scope>
    <source>
        <strain evidence="5">DSM 41886</strain>
    </source>
</reference>
<sequence length="323" mass="35315">MPSSTERNTPATPEEEATPAPAEETADTTETEKPEPAAEETAEAENGTESADTTEPKDTTESAEATDTTESTDTEEPKGRAAGRVGAGRRRLALAVSVFGELLITAGAVLALFVVYSLWWTNVLANQEAERDGNAVRENWAAAGDDDGDDRTSPATFEPEDGLGFLHVPTMTGADILVKEGIDLDILNGGVAGYYDEPVQSAMPWDEEGNFSVAAHRDGHGAKFHNIQRIEEGDPIVFETKNTWYIYRAYAILPETSRYNTAVLDPIPEESGKTEAGQYITLTTCTPVYTSEHRYIVWGELERTEHVNAQRDLPQELLEFQDD</sequence>
<accession>A0ABU2SAE4</accession>
<gene>
    <name evidence="4" type="ORF">RM779_25615</name>
</gene>